<feature type="compositionally biased region" description="Polar residues" evidence="4">
    <location>
        <begin position="320"/>
        <end position="329"/>
    </location>
</feature>
<feature type="compositionally biased region" description="Acidic residues" evidence="4">
    <location>
        <begin position="257"/>
        <end position="266"/>
    </location>
</feature>
<dbReference type="Pfam" id="PF04847">
    <property type="entry name" value="Calcipressin"/>
    <property type="match status" value="1"/>
</dbReference>
<keyword evidence="7" id="KW-1185">Reference proteome</keyword>
<feature type="region of interest" description="Disordered" evidence="4">
    <location>
        <begin position="430"/>
        <end position="503"/>
    </location>
</feature>
<dbReference type="InterPro" id="IPR027417">
    <property type="entry name" value="P-loop_NTPase"/>
</dbReference>
<feature type="compositionally biased region" description="Low complexity" evidence="4">
    <location>
        <begin position="488"/>
        <end position="500"/>
    </location>
</feature>
<keyword evidence="2" id="KW-0547">Nucleotide-binding</keyword>
<proteinExistence type="inferred from homology"/>
<feature type="region of interest" description="Disordered" evidence="4">
    <location>
        <begin position="294"/>
        <end position="412"/>
    </location>
</feature>
<dbReference type="InterPro" id="IPR006931">
    <property type="entry name" value="Calcipressin"/>
</dbReference>
<feature type="compositionally biased region" description="Low complexity" evidence="4">
    <location>
        <begin position="1"/>
        <end position="25"/>
    </location>
</feature>
<dbReference type="InterPro" id="IPR056027">
    <property type="entry name" value="DUF7608"/>
</dbReference>
<feature type="domain" description="AAA+ ATPase" evidence="5">
    <location>
        <begin position="1098"/>
        <end position="1232"/>
    </location>
</feature>
<dbReference type="GO" id="GO:0016887">
    <property type="term" value="F:ATP hydrolysis activity"/>
    <property type="evidence" value="ECO:0007669"/>
    <property type="project" value="InterPro"/>
</dbReference>
<evidence type="ECO:0000256" key="2">
    <source>
        <dbReference type="ARBA" id="ARBA00022741"/>
    </source>
</evidence>
<dbReference type="FunFam" id="3.30.70.330:FF:000503">
    <property type="entry name" value="Calcineurin binding protein, putative"/>
    <property type="match status" value="1"/>
</dbReference>
<gene>
    <name evidence="6" type="ORF">Dda_4457</name>
</gene>
<evidence type="ECO:0000259" key="5">
    <source>
        <dbReference type="SMART" id="SM00382"/>
    </source>
</evidence>
<dbReference type="GO" id="GO:0005524">
    <property type="term" value="F:ATP binding"/>
    <property type="evidence" value="ECO:0007669"/>
    <property type="project" value="UniProtKB-KW"/>
</dbReference>
<dbReference type="Proteomes" id="UP001221413">
    <property type="component" value="Unassembled WGS sequence"/>
</dbReference>
<dbReference type="InterPro" id="IPR003959">
    <property type="entry name" value="ATPase_AAA_core"/>
</dbReference>
<feature type="compositionally biased region" description="Acidic residues" evidence="4">
    <location>
        <begin position="446"/>
        <end position="462"/>
    </location>
</feature>
<dbReference type="Pfam" id="PF24581">
    <property type="entry name" value="DUF7608"/>
    <property type="match status" value="1"/>
</dbReference>
<dbReference type="PANTHER" id="PTHR45644">
    <property type="entry name" value="AAA ATPASE, PUTATIVE (AFU_ORTHOLOGUE AFUA_2G12920)-RELATED-RELATED"/>
    <property type="match status" value="1"/>
</dbReference>
<keyword evidence="3" id="KW-0067">ATP-binding</keyword>
<dbReference type="InterPro" id="IPR051701">
    <property type="entry name" value="Mito_OM_Translocase_MSP1"/>
</dbReference>
<dbReference type="Gene3D" id="3.40.50.300">
    <property type="entry name" value="P-loop containing nucleotide triphosphate hydrolases"/>
    <property type="match status" value="1"/>
</dbReference>
<name>A0AAD6IX15_DREDA</name>
<dbReference type="GO" id="GO:0003676">
    <property type="term" value="F:nucleic acid binding"/>
    <property type="evidence" value="ECO:0007669"/>
    <property type="project" value="InterPro"/>
</dbReference>
<feature type="compositionally biased region" description="Low complexity" evidence="4">
    <location>
        <begin position="44"/>
        <end position="53"/>
    </location>
</feature>
<evidence type="ECO:0000313" key="6">
    <source>
        <dbReference type="EMBL" id="KAJ6260233.1"/>
    </source>
</evidence>
<feature type="region of interest" description="Disordered" evidence="4">
    <location>
        <begin position="1"/>
        <end position="62"/>
    </location>
</feature>
<feature type="compositionally biased region" description="Basic and acidic residues" evidence="4">
    <location>
        <begin position="474"/>
        <end position="484"/>
    </location>
</feature>
<dbReference type="SUPFAM" id="SSF54928">
    <property type="entry name" value="RNA-binding domain, RBD"/>
    <property type="match status" value="1"/>
</dbReference>
<evidence type="ECO:0000313" key="7">
    <source>
        <dbReference type="Proteomes" id="UP001221413"/>
    </source>
</evidence>
<feature type="region of interest" description="Disordered" evidence="4">
    <location>
        <begin position="655"/>
        <end position="674"/>
    </location>
</feature>
<comment type="caution">
    <text evidence="6">The sequence shown here is derived from an EMBL/GenBank/DDBJ whole genome shotgun (WGS) entry which is preliminary data.</text>
</comment>
<dbReference type="GO" id="GO:0019722">
    <property type="term" value="P:calcium-mediated signaling"/>
    <property type="evidence" value="ECO:0007669"/>
    <property type="project" value="InterPro"/>
</dbReference>
<dbReference type="GO" id="GO:0005741">
    <property type="term" value="C:mitochondrial outer membrane"/>
    <property type="evidence" value="ECO:0007669"/>
    <property type="project" value="TreeGrafter"/>
</dbReference>
<dbReference type="SUPFAM" id="SSF52540">
    <property type="entry name" value="P-loop containing nucleoside triphosphate hydrolases"/>
    <property type="match status" value="1"/>
</dbReference>
<feature type="region of interest" description="Disordered" evidence="4">
    <location>
        <begin position="519"/>
        <end position="554"/>
    </location>
</feature>
<feature type="compositionally biased region" description="Basic and acidic residues" evidence="4">
    <location>
        <begin position="430"/>
        <end position="442"/>
    </location>
</feature>
<reference evidence="6" key="1">
    <citation type="submission" date="2023-01" db="EMBL/GenBank/DDBJ databases">
        <title>The chitinases involved in constricting ring structure development in the nematode-trapping fungus Drechslerella dactyloides.</title>
        <authorList>
            <person name="Wang R."/>
            <person name="Zhang L."/>
            <person name="Tang P."/>
            <person name="Li S."/>
            <person name="Liang L."/>
        </authorList>
    </citation>
    <scope>NUCLEOTIDE SEQUENCE</scope>
    <source>
        <strain evidence="6">YMF1.00031</strain>
    </source>
</reference>
<dbReference type="InterPro" id="IPR035979">
    <property type="entry name" value="RBD_domain_sf"/>
</dbReference>
<dbReference type="Pfam" id="PF00004">
    <property type="entry name" value="AAA"/>
    <property type="match status" value="1"/>
</dbReference>
<dbReference type="EMBL" id="JAQGDS010000005">
    <property type="protein sequence ID" value="KAJ6260233.1"/>
    <property type="molecule type" value="Genomic_DNA"/>
</dbReference>
<organism evidence="6 7">
    <name type="scientific">Drechslerella dactyloides</name>
    <name type="common">Nematode-trapping fungus</name>
    <name type="synonym">Arthrobotrys dactyloides</name>
    <dbReference type="NCBI Taxonomy" id="74499"/>
    <lineage>
        <taxon>Eukaryota</taxon>
        <taxon>Fungi</taxon>
        <taxon>Dikarya</taxon>
        <taxon>Ascomycota</taxon>
        <taxon>Pezizomycotina</taxon>
        <taxon>Orbiliomycetes</taxon>
        <taxon>Orbiliales</taxon>
        <taxon>Orbiliaceae</taxon>
        <taxon>Drechslerella</taxon>
    </lineage>
</organism>
<evidence type="ECO:0000256" key="1">
    <source>
        <dbReference type="ARBA" id="ARBA00008209"/>
    </source>
</evidence>
<feature type="compositionally biased region" description="Low complexity" evidence="4">
    <location>
        <begin position="527"/>
        <end position="543"/>
    </location>
</feature>
<dbReference type="PANTHER" id="PTHR45644:SF56">
    <property type="entry name" value="AAA ATPASE, PUTATIVE (AFU_ORTHOLOGUE AFUA_2G12920)-RELATED"/>
    <property type="match status" value="1"/>
</dbReference>
<evidence type="ECO:0000256" key="4">
    <source>
        <dbReference type="SAM" id="MobiDB-lite"/>
    </source>
</evidence>
<dbReference type="InterPro" id="IPR012677">
    <property type="entry name" value="Nucleotide-bd_a/b_plait_sf"/>
</dbReference>
<evidence type="ECO:0000256" key="3">
    <source>
        <dbReference type="ARBA" id="ARBA00022840"/>
    </source>
</evidence>
<sequence>MTTTNNNAATSPASSAPASPTSPTAGTFRLYDPSSRPSSKRSSRSNLSLDLSSIPPLMTPSPPTNTLLITNLKDAEIFRAEHLQGLRDIIACSAPLASWSPLKSFARIVCSFYSEEDAIKVRGELDGENLMGHRMRIYFGTHTPITPPTDQHLQAPESQKLFFISPPPSPPVGWESRNEEPPNTIIMPEDLASALSKLSWNTREATTPSPLEAKEQQPSATSVDTSAIRRSRSGSSTVLFEPSHKDGRAVPGVTVDDFSDDDEAPSPEDKSATISFTATARPPVETIHDAFYHASPQPRNAQGPDHTESAPAAVPKEGLQGQSKSGAGLSSTATAPSPTASPEESSADDGRAPVESEVSIPEVISALRVATGGDGGDPEQPDKRPATRTTTTRAKVTRKTTRTKEDPLPKIDLPEWFLERAVFLPEELEARESRLDVVDRFGSEVGLDEDVTGEDAGGDEGGESASGNGGGPSREVDVQDDPVKAVDSAATAEASTIEARAIPEEEAVQTVARAVDSVTVTGSPNGEPETTPSAPSEPENPSPIGEPDITANDLRRPEIAFFTPSVSIDTKYGLSPAVWGEVWSTVKATLSLPKPTFNQAKVARTVDCVLLFPQTPETNGTYFLDAVSEDLARQLGATLIRIDAEDVAEIAGDYVETSPTPTGKPAASNPVPMPTHELRTLGYDAQFIHPNNRPRTEEEEEEVEESEEAESGEDGETGSVEYDDSSRPFFQAGSDMDPPPTIIELRPPGAGPAVFQNPTSPQQDSHPRLQAVLELMLDSGIKKRESMDKAPAKADVDIDSKGASTTVPNRTIVQVRDFKELQGVSEGRSFLKILRKLVYERRLEGREIMILGNSATVGHGLDLSSSYLSALQAGSTSSGVLERPIVVPPQPWDATRELLERDRKARIREINMRHLKAMITRRSGEEGHSVVLELPKDWHFDNIPKVSNMSDWVWDLDQIHRLALAIIGTIPVPQATELGPRVVGPSDVAQAIRILRRSDKAKLSWSTAEVKYAEEREAAETEEPTAEEARAAKLRKLKGKCNKHEKRLLGGVIDPTSITTGFEQVRAAPDTVEALKTLTSLSLLRPEAFSYGVLASDKIPGVLLYGPPGTGKTLLAKAVAKESGATVLEVSGSEVYDMYVGEGEKNVKAIFSLAKKLSPCVVFIDEADAIFGARTAHHQRTSHRELINQFLKEWDGMAKMSAFIMVATNRPFDLDDAVLRRLPRRILIDLPTPDDRLAILKIHLADEDLHSDVDLSAISADARTNLYSGSDLKNVAVAAALAAVREEEAAFKETGVYPPKRMLRATHFEQALGEITASISDDMGSLGMIRKFDEKYGDRKGRKKSTGRWGFGGVVGDEAKERGTGRVRN</sequence>
<comment type="similarity">
    <text evidence="1">Belongs to the RCAN family.</text>
</comment>
<accession>A0AAD6IX15</accession>
<feature type="region of interest" description="Disordered" evidence="4">
    <location>
        <begin position="1337"/>
        <end position="1369"/>
    </location>
</feature>
<feature type="compositionally biased region" description="Acidic residues" evidence="4">
    <location>
        <begin position="697"/>
        <end position="716"/>
    </location>
</feature>
<feature type="compositionally biased region" description="Basic and acidic residues" evidence="4">
    <location>
        <begin position="1357"/>
        <end position="1369"/>
    </location>
</feature>
<feature type="compositionally biased region" description="Low complexity" evidence="4">
    <location>
        <begin position="330"/>
        <end position="344"/>
    </location>
</feature>
<dbReference type="InterPro" id="IPR003593">
    <property type="entry name" value="AAA+_ATPase"/>
</dbReference>
<feature type="compositionally biased region" description="Basic and acidic residues" evidence="4">
    <location>
        <begin position="402"/>
        <end position="412"/>
    </location>
</feature>
<dbReference type="SMART" id="SM00382">
    <property type="entry name" value="AAA"/>
    <property type="match status" value="1"/>
</dbReference>
<protein>
    <recommendedName>
        <fullName evidence="5">AAA+ ATPase domain-containing protein</fullName>
    </recommendedName>
</protein>
<feature type="region of interest" description="Disordered" evidence="4">
    <location>
        <begin position="201"/>
        <end position="277"/>
    </location>
</feature>
<feature type="region of interest" description="Disordered" evidence="4">
    <location>
        <begin position="687"/>
        <end position="735"/>
    </location>
</feature>
<dbReference type="Gene3D" id="3.30.70.330">
    <property type="match status" value="1"/>
</dbReference>
<feature type="compositionally biased region" description="Polar residues" evidence="4">
    <location>
        <begin position="216"/>
        <end position="225"/>
    </location>
</feature>
<dbReference type="Gene3D" id="1.10.8.60">
    <property type="match status" value="1"/>
</dbReference>